<evidence type="ECO:0000313" key="4">
    <source>
        <dbReference type="Proteomes" id="UP000636264"/>
    </source>
</evidence>
<organism evidence="3 4">
    <name type="scientific">Nitratireductor aestuarii</name>
    <dbReference type="NCBI Taxonomy" id="1735103"/>
    <lineage>
        <taxon>Bacteria</taxon>
        <taxon>Pseudomonadati</taxon>
        <taxon>Pseudomonadota</taxon>
        <taxon>Alphaproteobacteria</taxon>
        <taxon>Hyphomicrobiales</taxon>
        <taxon>Phyllobacteriaceae</taxon>
        <taxon>Nitratireductor</taxon>
    </lineage>
</organism>
<dbReference type="Pfam" id="PF01613">
    <property type="entry name" value="Flavin_Reduct"/>
    <property type="match status" value="1"/>
</dbReference>
<dbReference type="RefSeq" id="WP_210315535.1">
    <property type="nucleotide sequence ID" value="NZ_BMIF01000007.1"/>
</dbReference>
<dbReference type="InterPro" id="IPR050268">
    <property type="entry name" value="NADH-dep_flavin_reductase"/>
</dbReference>
<evidence type="ECO:0000259" key="2">
    <source>
        <dbReference type="SMART" id="SM00903"/>
    </source>
</evidence>
<dbReference type="Proteomes" id="UP000636264">
    <property type="component" value="Unassembled WGS sequence"/>
</dbReference>
<evidence type="ECO:0000313" key="3">
    <source>
        <dbReference type="EMBL" id="GGA71100.1"/>
    </source>
</evidence>
<proteinExistence type="predicted"/>
<keyword evidence="4" id="KW-1185">Reference proteome</keyword>
<dbReference type="SMART" id="SM00903">
    <property type="entry name" value="Flavin_Reduct"/>
    <property type="match status" value="1"/>
</dbReference>
<dbReference type="InterPro" id="IPR002563">
    <property type="entry name" value="Flavin_Rdtase-like_dom"/>
</dbReference>
<dbReference type="PANTHER" id="PTHR30466">
    <property type="entry name" value="FLAVIN REDUCTASE"/>
    <property type="match status" value="1"/>
</dbReference>
<dbReference type="AlphaFoldDB" id="A0A916W716"/>
<reference evidence="3" key="1">
    <citation type="journal article" date="2014" name="Int. J. Syst. Evol. Microbiol.">
        <title>Complete genome sequence of Corynebacterium casei LMG S-19264T (=DSM 44701T), isolated from a smear-ripened cheese.</title>
        <authorList>
            <consortium name="US DOE Joint Genome Institute (JGI-PGF)"/>
            <person name="Walter F."/>
            <person name="Albersmeier A."/>
            <person name="Kalinowski J."/>
            <person name="Ruckert C."/>
        </authorList>
    </citation>
    <scope>NUCLEOTIDE SEQUENCE</scope>
    <source>
        <strain evidence="3">CGMCC 1.15320</strain>
    </source>
</reference>
<gene>
    <name evidence="3" type="primary">actVB</name>
    <name evidence="3" type="ORF">GCM10011385_26230</name>
</gene>
<name>A0A916W716_9HYPH</name>
<feature type="domain" description="Flavin reductase like" evidence="2">
    <location>
        <begin position="29"/>
        <end position="173"/>
    </location>
</feature>
<evidence type="ECO:0000256" key="1">
    <source>
        <dbReference type="ARBA" id="ARBA00023002"/>
    </source>
</evidence>
<dbReference type="Gene3D" id="2.30.110.10">
    <property type="entry name" value="Electron Transport, Fmn-binding Protein, Chain A"/>
    <property type="match status" value="1"/>
</dbReference>
<comment type="caution">
    <text evidence="3">The sequence shown here is derived from an EMBL/GenBank/DDBJ whole genome shotgun (WGS) entry which is preliminary data.</text>
</comment>
<accession>A0A916W716</accession>
<dbReference type="InterPro" id="IPR012349">
    <property type="entry name" value="Split_barrel_FMN-bd"/>
</dbReference>
<dbReference type="GO" id="GO:0042602">
    <property type="term" value="F:riboflavin reductase (NADPH) activity"/>
    <property type="evidence" value="ECO:0007669"/>
    <property type="project" value="TreeGrafter"/>
</dbReference>
<keyword evidence="1" id="KW-0560">Oxidoreductase</keyword>
<dbReference type="GO" id="GO:0010181">
    <property type="term" value="F:FMN binding"/>
    <property type="evidence" value="ECO:0007669"/>
    <property type="project" value="InterPro"/>
</dbReference>
<dbReference type="EMBL" id="BMIF01000007">
    <property type="protein sequence ID" value="GGA71100.1"/>
    <property type="molecule type" value="Genomic_DNA"/>
</dbReference>
<dbReference type="GO" id="GO:0006208">
    <property type="term" value="P:pyrimidine nucleobase catabolic process"/>
    <property type="evidence" value="ECO:0007669"/>
    <property type="project" value="TreeGrafter"/>
</dbReference>
<dbReference type="SUPFAM" id="SSF50475">
    <property type="entry name" value="FMN-binding split barrel"/>
    <property type="match status" value="1"/>
</dbReference>
<reference evidence="3" key="2">
    <citation type="submission" date="2020-09" db="EMBL/GenBank/DDBJ databases">
        <authorList>
            <person name="Sun Q."/>
            <person name="Zhou Y."/>
        </authorList>
    </citation>
    <scope>NUCLEOTIDE SEQUENCE</scope>
    <source>
        <strain evidence="3">CGMCC 1.15320</strain>
    </source>
</reference>
<dbReference type="PANTHER" id="PTHR30466:SF1">
    <property type="entry name" value="FMN REDUCTASE (NADH) RUTF"/>
    <property type="match status" value="1"/>
</dbReference>
<sequence length="176" mass="19029">MYHDQQFGSVAEGTPEMLPPDEATVKQGFSLFPSGVVIVTTVDREGVAHGFTASTFVPLSLDPPMILVCLHQKAQCREAFLEAEFFAASVLRPSHNDVAIRFATSGIDKFAGLKLGRTAKGIPVLEDALATFECRAAHNYPGGDHIILTGVIEGVRHAGEREAMVHFARGFHQVRG</sequence>
<protein>
    <submittedName>
        <fullName evidence="3">Actinorhodin polyketide dimerase</fullName>
    </submittedName>
</protein>